<dbReference type="PANTHER" id="PTHR11671">
    <property type="entry name" value="V-TYPE ATP SYNTHASE SUBUNIT D"/>
    <property type="match status" value="1"/>
</dbReference>
<evidence type="ECO:0000313" key="4">
    <source>
        <dbReference type="EMBL" id="KJF42088.1"/>
    </source>
</evidence>
<name>A0A0D8J8G1_9BACT</name>
<comment type="similarity">
    <text evidence="1">Belongs to the V-ATPase D subunit family.</text>
</comment>
<keyword evidence="2" id="KW-0813">Transport</keyword>
<dbReference type="Gene3D" id="1.10.287.3240">
    <property type="match status" value="1"/>
</dbReference>
<evidence type="ECO:0000256" key="3">
    <source>
        <dbReference type="ARBA" id="ARBA00023065"/>
    </source>
</evidence>
<evidence type="ECO:0000256" key="1">
    <source>
        <dbReference type="ARBA" id="ARBA00005850"/>
    </source>
</evidence>
<dbReference type="RefSeq" id="WP_045033411.1">
    <property type="nucleotide sequence ID" value="NZ_JRHC01000007.1"/>
</dbReference>
<keyword evidence="3" id="KW-0406">Ion transport</keyword>
<dbReference type="Proteomes" id="UP000032544">
    <property type="component" value="Unassembled WGS sequence"/>
</dbReference>
<dbReference type="STRING" id="1544798.LH29_22710"/>
<reference evidence="4 5" key="1">
    <citation type="submission" date="2014-09" db="EMBL/GenBank/DDBJ databases">
        <title>Draft Genome Sequence of Draconibacterium sp. JN14CK-3.</title>
        <authorList>
            <person name="Dong C."/>
            <person name="Lai Q."/>
            <person name="Shao Z."/>
        </authorList>
    </citation>
    <scope>NUCLEOTIDE SEQUENCE [LARGE SCALE GENOMIC DNA]</scope>
    <source>
        <strain evidence="4 5">JN14CK-3</strain>
    </source>
</reference>
<evidence type="ECO:0000256" key="2">
    <source>
        <dbReference type="ARBA" id="ARBA00022448"/>
    </source>
</evidence>
<protein>
    <submittedName>
        <fullName evidence="4">ATP synthase subunit D</fullName>
    </submittedName>
</protein>
<organism evidence="4 5">
    <name type="scientific">Draconibacterium sediminis</name>
    <dbReference type="NCBI Taxonomy" id="1544798"/>
    <lineage>
        <taxon>Bacteria</taxon>
        <taxon>Pseudomonadati</taxon>
        <taxon>Bacteroidota</taxon>
        <taxon>Bacteroidia</taxon>
        <taxon>Marinilabiliales</taxon>
        <taxon>Prolixibacteraceae</taxon>
        <taxon>Draconibacterium</taxon>
    </lineage>
</organism>
<dbReference type="AlphaFoldDB" id="A0A0D8J8G1"/>
<dbReference type="GO" id="GO:0046961">
    <property type="term" value="F:proton-transporting ATPase activity, rotational mechanism"/>
    <property type="evidence" value="ECO:0007669"/>
    <property type="project" value="InterPro"/>
</dbReference>
<keyword evidence="5" id="KW-1185">Reference proteome</keyword>
<accession>A0A0D8J8G1</accession>
<dbReference type="OrthoDB" id="9806712at2"/>
<dbReference type="NCBIfam" id="NF002565">
    <property type="entry name" value="PRK02195.1"/>
    <property type="match status" value="1"/>
</dbReference>
<proteinExistence type="inferred from homology"/>
<dbReference type="InterPro" id="IPR002699">
    <property type="entry name" value="V_ATPase_D"/>
</dbReference>
<dbReference type="Pfam" id="PF01813">
    <property type="entry name" value="ATP-synt_D"/>
    <property type="match status" value="1"/>
</dbReference>
<dbReference type="EMBL" id="JRHC01000007">
    <property type="protein sequence ID" value="KJF42088.1"/>
    <property type="molecule type" value="Genomic_DNA"/>
</dbReference>
<evidence type="ECO:0000313" key="5">
    <source>
        <dbReference type="Proteomes" id="UP000032544"/>
    </source>
</evidence>
<gene>
    <name evidence="4" type="ORF">LH29_22710</name>
</gene>
<sequence length="201" mass="23195">MAIKFQYNKTALHNLNKQLKIRQKALPTLKNKEAALRLEVKKAKDQTDDFNRQLQIKIGEQELSAGLWNEFLPELITIENVSITSKKIAGVSIPVMNEIIFKEQDFSLFSKPDWFPAGISFVKELAGIVTGREFYARKMALLDRARKKTTQKVNLYEKVQIPGYEDAIRKIKRFLEDEENLSKSAQKIVKKRQQKQKATAV</sequence>
<dbReference type="PATRIC" id="fig|1544798.3.peg.4725"/>
<comment type="caution">
    <text evidence="4">The sequence shown here is derived from an EMBL/GenBank/DDBJ whole genome shotgun (WGS) entry which is preliminary data.</text>
</comment>